<dbReference type="InterPro" id="IPR050223">
    <property type="entry name" value="D-isomer_2-hydroxyacid_DH"/>
</dbReference>
<dbReference type="InterPro" id="IPR006139">
    <property type="entry name" value="D-isomer_2_OHA_DH_cat_dom"/>
</dbReference>
<dbReference type="AlphaFoldDB" id="A0A7C8KSV4"/>
<gene>
    <name evidence="7" type="ORF">F9U64_02245</name>
</gene>
<organism evidence="7 8">
    <name type="scientific">Gracilibacillus oryzae</name>
    <dbReference type="NCBI Taxonomy" id="1672701"/>
    <lineage>
        <taxon>Bacteria</taxon>
        <taxon>Bacillati</taxon>
        <taxon>Bacillota</taxon>
        <taxon>Bacilli</taxon>
        <taxon>Bacillales</taxon>
        <taxon>Bacillaceae</taxon>
        <taxon>Gracilibacillus</taxon>
    </lineage>
</organism>
<evidence type="ECO:0000313" key="8">
    <source>
        <dbReference type="Proteomes" id="UP000480246"/>
    </source>
</evidence>
<evidence type="ECO:0000313" key="7">
    <source>
        <dbReference type="EMBL" id="KAB8139038.1"/>
    </source>
</evidence>
<dbReference type="GO" id="GO:0016618">
    <property type="term" value="F:hydroxypyruvate reductase [NAD(P)H] activity"/>
    <property type="evidence" value="ECO:0007669"/>
    <property type="project" value="TreeGrafter"/>
</dbReference>
<evidence type="ECO:0000259" key="6">
    <source>
        <dbReference type="Pfam" id="PF02826"/>
    </source>
</evidence>
<dbReference type="PANTHER" id="PTHR10996">
    <property type="entry name" value="2-HYDROXYACID DEHYDROGENASE-RELATED"/>
    <property type="match status" value="1"/>
</dbReference>
<dbReference type="Gene3D" id="3.40.50.720">
    <property type="entry name" value="NAD(P)-binding Rossmann-like Domain"/>
    <property type="match status" value="2"/>
</dbReference>
<dbReference type="InterPro" id="IPR006140">
    <property type="entry name" value="D-isomer_DH_NAD-bd"/>
</dbReference>
<dbReference type="EMBL" id="WEID01000008">
    <property type="protein sequence ID" value="KAB8139038.1"/>
    <property type="molecule type" value="Genomic_DNA"/>
</dbReference>
<dbReference type="SUPFAM" id="SSF52283">
    <property type="entry name" value="Formate/glycerate dehydrogenase catalytic domain-like"/>
    <property type="match status" value="1"/>
</dbReference>
<dbReference type="RefSeq" id="WP_153401220.1">
    <property type="nucleotide sequence ID" value="NZ_ML762424.1"/>
</dbReference>
<dbReference type="InterPro" id="IPR036291">
    <property type="entry name" value="NAD(P)-bd_dom_sf"/>
</dbReference>
<evidence type="ECO:0000256" key="3">
    <source>
        <dbReference type="ARBA" id="ARBA00023027"/>
    </source>
</evidence>
<dbReference type="SUPFAM" id="SSF51735">
    <property type="entry name" value="NAD(P)-binding Rossmann-fold domains"/>
    <property type="match status" value="1"/>
</dbReference>
<feature type="domain" description="D-isomer specific 2-hydroxyacid dehydrogenase NAD-binding" evidence="6">
    <location>
        <begin position="143"/>
        <end position="290"/>
    </location>
</feature>
<dbReference type="GO" id="GO:0005829">
    <property type="term" value="C:cytosol"/>
    <property type="evidence" value="ECO:0007669"/>
    <property type="project" value="TreeGrafter"/>
</dbReference>
<comment type="similarity">
    <text evidence="1 4">Belongs to the D-isomer specific 2-hydroxyacid dehydrogenase family.</text>
</comment>
<dbReference type="GO" id="GO:0051287">
    <property type="term" value="F:NAD binding"/>
    <property type="evidence" value="ECO:0007669"/>
    <property type="project" value="InterPro"/>
</dbReference>
<keyword evidence="2 4" id="KW-0560">Oxidoreductase</keyword>
<dbReference type="Pfam" id="PF02826">
    <property type="entry name" value="2-Hacid_dh_C"/>
    <property type="match status" value="1"/>
</dbReference>
<dbReference type="CDD" id="cd12167">
    <property type="entry name" value="2-Hacid_dh_8"/>
    <property type="match status" value="1"/>
</dbReference>
<evidence type="ECO:0000256" key="2">
    <source>
        <dbReference type="ARBA" id="ARBA00023002"/>
    </source>
</evidence>
<dbReference type="PANTHER" id="PTHR10996:SF178">
    <property type="entry name" value="2-HYDROXYACID DEHYDROGENASE YGL185C-RELATED"/>
    <property type="match status" value="1"/>
</dbReference>
<dbReference type="Proteomes" id="UP000480246">
    <property type="component" value="Unassembled WGS sequence"/>
</dbReference>
<evidence type="ECO:0000259" key="5">
    <source>
        <dbReference type="Pfam" id="PF00389"/>
    </source>
</evidence>
<name>A0A7C8KSV4_9BACI</name>
<keyword evidence="8" id="KW-1185">Reference proteome</keyword>
<proteinExistence type="inferred from homology"/>
<dbReference type="Pfam" id="PF00389">
    <property type="entry name" value="2-Hacid_dh"/>
    <property type="match status" value="1"/>
</dbReference>
<evidence type="ECO:0000256" key="1">
    <source>
        <dbReference type="ARBA" id="ARBA00005854"/>
    </source>
</evidence>
<reference evidence="7 8" key="1">
    <citation type="submission" date="2019-10" db="EMBL/GenBank/DDBJ databases">
        <title>Gracilibacillus sp. nov. isolated from rice seeds.</title>
        <authorList>
            <person name="He S."/>
        </authorList>
    </citation>
    <scope>NUCLEOTIDE SEQUENCE [LARGE SCALE GENOMIC DNA]</scope>
    <source>
        <strain evidence="7 8">TD8</strain>
    </source>
</reference>
<keyword evidence="3" id="KW-0520">NAD</keyword>
<feature type="domain" description="D-isomer specific 2-hydroxyacid dehydrogenase catalytic" evidence="5">
    <location>
        <begin position="33"/>
        <end position="321"/>
    </location>
</feature>
<accession>A0A7C8KSV4</accession>
<dbReference type="GO" id="GO:0030267">
    <property type="term" value="F:glyoxylate reductase (NADPH) activity"/>
    <property type="evidence" value="ECO:0007669"/>
    <property type="project" value="TreeGrafter"/>
</dbReference>
<sequence length="330" mass="37188">MKAIYIMNDDSFELIYPLQIRKEIKKLVDIDERQLSQDTLQNNYHLLKDIDILISGWGGPRLDAEFLEHAPNLKAVFYGAGSIKNMATDHMWDREIIITNAVKANAVPVIEFTISQIVFCLKNGWQFVRDIERTKTFPHKPSAIVGGFGSTVGVISLSTIGKGVCELLKHFDLNVIAYDPFASQEEAERLGVKLCSLDEIFEQSDIVSVHAPLLDETKGMITASHFAKMKQGASFINTARGAIVKEEEMISVLKQREDITAVLDVTDPEPPAPESPLYLMPNVILTPHLAGSHGKECARMGHYMLQELERYVKKEPLQWQVSREEFYLQA</sequence>
<comment type="caution">
    <text evidence="7">The sequence shown here is derived from an EMBL/GenBank/DDBJ whole genome shotgun (WGS) entry which is preliminary data.</text>
</comment>
<protein>
    <submittedName>
        <fullName evidence="7">Hydroxyacid dehydrogenase</fullName>
    </submittedName>
</protein>
<evidence type="ECO:0000256" key="4">
    <source>
        <dbReference type="RuleBase" id="RU003719"/>
    </source>
</evidence>
<dbReference type="OrthoDB" id="9805416at2"/>